<dbReference type="AlphaFoldDB" id="A0AAD7I748"/>
<reference evidence="2" key="1">
    <citation type="submission" date="2023-03" db="EMBL/GenBank/DDBJ databases">
        <title>Massive genome expansion in bonnet fungi (Mycena s.s.) driven by repeated elements and novel gene families across ecological guilds.</title>
        <authorList>
            <consortium name="Lawrence Berkeley National Laboratory"/>
            <person name="Harder C.B."/>
            <person name="Miyauchi S."/>
            <person name="Viragh M."/>
            <person name="Kuo A."/>
            <person name="Thoen E."/>
            <person name="Andreopoulos B."/>
            <person name="Lu D."/>
            <person name="Skrede I."/>
            <person name="Drula E."/>
            <person name="Henrissat B."/>
            <person name="Morin E."/>
            <person name="Kohler A."/>
            <person name="Barry K."/>
            <person name="LaButti K."/>
            <person name="Morin E."/>
            <person name="Salamov A."/>
            <person name="Lipzen A."/>
            <person name="Mereny Z."/>
            <person name="Hegedus B."/>
            <person name="Baldrian P."/>
            <person name="Stursova M."/>
            <person name="Weitz H."/>
            <person name="Taylor A."/>
            <person name="Grigoriev I.V."/>
            <person name="Nagy L.G."/>
            <person name="Martin F."/>
            <person name="Kauserud H."/>
        </authorList>
    </citation>
    <scope>NUCLEOTIDE SEQUENCE</scope>
    <source>
        <strain evidence="2">CBHHK182m</strain>
    </source>
</reference>
<evidence type="ECO:0000313" key="3">
    <source>
        <dbReference type="Proteomes" id="UP001215598"/>
    </source>
</evidence>
<name>A0AAD7I748_9AGAR</name>
<dbReference type="EMBL" id="JARKIB010000122">
    <property type="protein sequence ID" value="KAJ7736268.1"/>
    <property type="molecule type" value="Genomic_DNA"/>
</dbReference>
<keyword evidence="3" id="KW-1185">Reference proteome</keyword>
<evidence type="ECO:0000256" key="1">
    <source>
        <dbReference type="SAM" id="MobiDB-lite"/>
    </source>
</evidence>
<protein>
    <submittedName>
        <fullName evidence="2">Uncharacterized protein</fullName>
    </submittedName>
</protein>
<dbReference type="Proteomes" id="UP001215598">
    <property type="component" value="Unassembled WGS sequence"/>
</dbReference>
<feature type="region of interest" description="Disordered" evidence="1">
    <location>
        <begin position="88"/>
        <end position="134"/>
    </location>
</feature>
<feature type="region of interest" description="Disordered" evidence="1">
    <location>
        <begin position="28"/>
        <end position="76"/>
    </location>
</feature>
<feature type="compositionally biased region" description="Basic and acidic residues" evidence="1">
    <location>
        <begin position="121"/>
        <end position="131"/>
    </location>
</feature>
<comment type="caution">
    <text evidence="2">The sequence shown here is derived from an EMBL/GenBank/DDBJ whole genome shotgun (WGS) entry which is preliminary data.</text>
</comment>
<evidence type="ECO:0000313" key="2">
    <source>
        <dbReference type="EMBL" id="KAJ7736268.1"/>
    </source>
</evidence>
<proteinExistence type="predicted"/>
<gene>
    <name evidence="2" type="ORF">B0H16DRAFT_1466710</name>
</gene>
<organism evidence="2 3">
    <name type="scientific">Mycena metata</name>
    <dbReference type="NCBI Taxonomy" id="1033252"/>
    <lineage>
        <taxon>Eukaryota</taxon>
        <taxon>Fungi</taxon>
        <taxon>Dikarya</taxon>
        <taxon>Basidiomycota</taxon>
        <taxon>Agaricomycotina</taxon>
        <taxon>Agaricomycetes</taxon>
        <taxon>Agaricomycetidae</taxon>
        <taxon>Agaricales</taxon>
        <taxon>Marasmiineae</taxon>
        <taxon>Mycenaceae</taxon>
        <taxon>Mycena</taxon>
    </lineage>
</organism>
<accession>A0AAD7I748</accession>
<sequence>MAGDGAQCSHQLRWRAPRTDGLRLRDLLSPEFLPPPQGKGWEFSGYGQESRDGVSGSIIRHPANHDGKPSAEGKLSCPVPVASRVSKFKSTTGGLGSAGTHSPTRRLASRDQNQTVVNPCKKQESNWREEGSVAPERTCGPFAWAPVPTRQYSQQEHQSVRPLGSVCANTEVGLYAVPIAPVLRVPCDGDPSYFIAHLEEVATGRQRDGHQSFSAVEKRPATGRRDGSQFRGFYVGFQRDGSANRVDAIATWGTPTRNFPFGNPH</sequence>